<dbReference type="CDD" id="cd10839">
    <property type="entry name" value="cpPDZ1_DegP-like"/>
    <property type="match status" value="1"/>
</dbReference>
<evidence type="ECO:0000256" key="7">
    <source>
        <dbReference type="ARBA" id="ARBA00022670"/>
    </source>
</evidence>
<dbReference type="InterPro" id="IPR011782">
    <property type="entry name" value="Pept_S1C_Do"/>
</dbReference>
<dbReference type="InterPro" id="IPR009003">
    <property type="entry name" value="Peptidase_S1_PA"/>
</dbReference>
<dbReference type="EC" id="3.4.21.107" evidence="5"/>
<evidence type="ECO:0000256" key="11">
    <source>
        <dbReference type="ARBA" id="ARBA00022801"/>
    </source>
</evidence>
<dbReference type="PRINTS" id="PR00834">
    <property type="entry name" value="PROTEASES2C"/>
</dbReference>
<keyword evidence="8" id="KW-0732">Signal</keyword>
<dbReference type="InParanoid" id="A0A7X0MXY7"/>
<feature type="active site" description="Charge relay system" evidence="15">
    <location>
        <position position="138"/>
    </location>
</feature>
<proteinExistence type="inferred from homology"/>
<evidence type="ECO:0000256" key="9">
    <source>
        <dbReference type="ARBA" id="ARBA00022737"/>
    </source>
</evidence>
<feature type="domain" description="PDZ" evidence="17">
    <location>
        <begin position="367"/>
        <end position="433"/>
    </location>
</feature>
<feature type="binding site" evidence="16">
    <location>
        <begin position="212"/>
        <end position="214"/>
    </location>
    <ligand>
        <name>substrate</name>
    </ligand>
</feature>
<dbReference type="PANTHER" id="PTHR22939:SF130">
    <property type="entry name" value="PERIPLASMIC SERINE ENDOPROTEASE DEGP-LIKE-RELATED"/>
    <property type="match status" value="1"/>
</dbReference>
<dbReference type="Gene3D" id="2.30.42.10">
    <property type="match status" value="2"/>
</dbReference>
<keyword evidence="13" id="KW-0346">Stress response</keyword>
<dbReference type="RefSeq" id="WP_371315428.1">
    <property type="nucleotide sequence ID" value="NZ_JAAONY010000004.1"/>
</dbReference>
<dbReference type="GO" id="GO:0006508">
    <property type="term" value="P:proteolysis"/>
    <property type="evidence" value="ECO:0007669"/>
    <property type="project" value="UniProtKB-KW"/>
</dbReference>
<name>A0A7X0MXY7_9GAMM</name>
<dbReference type="Pfam" id="PF13180">
    <property type="entry name" value="PDZ_2"/>
    <property type="match status" value="1"/>
</dbReference>
<protein>
    <recommendedName>
        <fullName evidence="6">Probable periplasmic serine endoprotease DegP-like</fullName>
        <ecNumber evidence="5">3.4.21.107</ecNumber>
    </recommendedName>
    <alternativeName>
        <fullName evidence="14">Protease Do</fullName>
    </alternativeName>
</protein>
<comment type="catalytic activity">
    <reaction evidence="1">
        <text>Acts on substrates that are at least partially unfolded. The cleavage site P1 residue is normally between a pair of hydrophobic residues, such as Val-|-Val.</text>
        <dbReference type="EC" id="3.4.21.107"/>
    </reaction>
</comment>
<evidence type="ECO:0000256" key="5">
    <source>
        <dbReference type="ARBA" id="ARBA00013035"/>
    </source>
</evidence>
<keyword evidence="10" id="KW-0574">Periplasm</keyword>
<organism evidence="18 19">
    <name type="scientific">Pseudoteredinibacter isoporae</name>
    <dbReference type="NCBI Taxonomy" id="570281"/>
    <lineage>
        <taxon>Bacteria</taxon>
        <taxon>Pseudomonadati</taxon>
        <taxon>Pseudomonadota</taxon>
        <taxon>Gammaproteobacteria</taxon>
        <taxon>Cellvibrionales</taxon>
        <taxon>Cellvibrionaceae</taxon>
        <taxon>Pseudoteredinibacter</taxon>
    </lineage>
</organism>
<sequence length="468" mass="51027">MTLRKASPFAYLQSCFYLMLLLLPATLQARELPEFTQLIEERSPAVVKINTIEKARSRRSAPQRQDIPEIFRHLFEQRQRQQPQQRQARSMGSGFIISEDGYLLTNNHVIDGADEISVNLLDHREFDAKVIGVDERSDLALLKIEANDLPYLSFGDSDELKVGQWVLAIGSPFGLDFTASQGIVSAIGRSIPTENNENYVPFIQTDVAINPGNSGGPLFNLNGEVIGINSQIFTRSGGSNGLSFAIPASVAKEVVQQLREKGRVDRGWLGVAIQDVDSDLAASLGMSKPVGALISQIDPKGPAAESGLRAGDVIIKFGDFDINDSGELPHAVGRTAPGSEVEALVMREGKRTRIDVTVGSLSGENDQVAGTRANMGGRMGVEVEEIGDRLRRAWNLDGGVIIKRVRPESPAAKAGLRPGMVIVQMGFKEVKDVEGFHSIVSELPAEELLPIRFFVNGRPVFRSFSLPE</sequence>
<evidence type="ECO:0000256" key="15">
    <source>
        <dbReference type="PIRSR" id="PIRSR611782-1"/>
    </source>
</evidence>
<accession>A0A7X0MXY7</accession>
<evidence type="ECO:0000259" key="17">
    <source>
        <dbReference type="PROSITE" id="PS50106"/>
    </source>
</evidence>
<evidence type="ECO:0000256" key="16">
    <source>
        <dbReference type="PIRSR" id="PIRSR611782-2"/>
    </source>
</evidence>
<dbReference type="Gene3D" id="2.40.10.120">
    <property type="match status" value="1"/>
</dbReference>
<dbReference type="SUPFAM" id="SSF50494">
    <property type="entry name" value="Trypsin-like serine proteases"/>
    <property type="match status" value="1"/>
</dbReference>
<feature type="domain" description="PDZ" evidence="17">
    <location>
        <begin position="253"/>
        <end position="324"/>
    </location>
</feature>
<dbReference type="NCBIfam" id="TIGR02037">
    <property type="entry name" value="degP_htrA_DO"/>
    <property type="match status" value="1"/>
</dbReference>
<feature type="active site" description="Charge relay system" evidence="15">
    <location>
        <position position="108"/>
    </location>
</feature>
<keyword evidence="12" id="KW-0720">Serine protease</keyword>
<gene>
    <name evidence="18" type="ORF">HNR48_004024</name>
</gene>
<dbReference type="PANTHER" id="PTHR22939">
    <property type="entry name" value="SERINE PROTEASE FAMILY S1C HTRA-RELATED"/>
    <property type="match status" value="1"/>
</dbReference>
<keyword evidence="19" id="KW-1185">Reference proteome</keyword>
<evidence type="ECO:0000256" key="12">
    <source>
        <dbReference type="ARBA" id="ARBA00022825"/>
    </source>
</evidence>
<dbReference type="FunCoup" id="A0A7X0MXY7">
    <property type="interactions" value="586"/>
</dbReference>
<keyword evidence="11 18" id="KW-0378">Hydrolase</keyword>
<keyword evidence="7 18" id="KW-0645">Protease</keyword>
<evidence type="ECO:0000256" key="10">
    <source>
        <dbReference type="ARBA" id="ARBA00022764"/>
    </source>
</evidence>
<dbReference type="FunFam" id="2.40.10.120:FF:000007">
    <property type="entry name" value="Periplasmic serine endoprotease DegP-like"/>
    <property type="match status" value="1"/>
</dbReference>
<dbReference type="EMBL" id="JACHHT010000004">
    <property type="protein sequence ID" value="MBB6523710.1"/>
    <property type="molecule type" value="Genomic_DNA"/>
</dbReference>
<feature type="binding site" evidence="16">
    <location>
        <position position="108"/>
    </location>
    <ligand>
        <name>substrate</name>
    </ligand>
</feature>
<evidence type="ECO:0000313" key="18">
    <source>
        <dbReference type="EMBL" id="MBB6523710.1"/>
    </source>
</evidence>
<evidence type="ECO:0000256" key="8">
    <source>
        <dbReference type="ARBA" id="ARBA00022729"/>
    </source>
</evidence>
<feature type="binding site" evidence="16">
    <location>
        <position position="138"/>
    </location>
    <ligand>
        <name>substrate</name>
    </ligand>
</feature>
<dbReference type="InterPro" id="IPR001478">
    <property type="entry name" value="PDZ"/>
</dbReference>
<evidence type="ECO:0000256" key="1">
    <source>
        <dbReference type="ARBA" id="ARBA00001772"/>
    </source>
</evidence>
<dbReference type="InterPro" id="IPR036034">
    <property type="entry name" value="PDZ_sf"/>
</dbReference>
<evidence type="ECO:0000256" key="4">
    <source>
        <dbReference type="ARBA" id="ARBA00010541"/>
    </source>
</evidence>
<evidence type="ECO:0000256" key="13">
    <source>
        <dbReference type="ARBA" id="ARBA00023016"/>
    </source>
</evidence>
<reference evidence="18 19" key="1">
    <citation type="submission" date="2020-08" db="EMBL/GenBank/DDBJ databases">
        <title>Genomic Encyclopedia of Type Strains, Phase IV (KMG-IV): sequencing the most valuable type-strain genomes for metagenomic binning, comparative biology and taxonomic classification.</title>
        <authorList>
            <person name="Goeker M."/>
        </authorList>
    </citation>
    <scope>NUCLEOTIDE SEQUENCE [LARGE SCALE GENOMIC DNA]</scope>
    <source>
        <strain evidence="18 19">DSM 22368</strain>
    </source>
</reference>
<dbReference type="Proteomes" id="UP000528457">
    <property type="component" value="Unassembled WGS sequence"/>
</dbReference>
<dbReference type="GO" id="GO:0042597">
    <property type="term" value="C:periplasmic space"/>
    <property type="evidence" value="ECO:0007669"/>
    <property type="project" value="UniProtKB-SubCell"/>
</dbReference>
<comment type="subcellular location">
    <subcellularLocation>
        <location evidence="3">Periplasm</location>
    </subcellularLocation>
</comment>
<dbReference type="AlphaFoldDB" id="A0A7X0MXY7"/>
<evidence type="ECO:0000256" key="6">
    <source>
        <dbReference type="ARBA" id="ARBA00013958"/>
    </source>
</evidence>
<dbReference type="SMART" id="SM00228">
    <property type="entry name" value="PDZ"/>
    <property type="match status" value="2"/>
</dbReference>
<evidence type="ECO:0000256" key="2">
    <source>
        <dbReference type="ARBA" id="ARBA00002610"/>
    </source>
</evidence>
<dbReference type="InterPro" id="IPR001940">
    <property type="entry name" value="Peptidase_S1C"/>
</dbReference>
<comment type="caution">
    <text evidence="18">The sequence shown here is derived from an EMBL/GenBank/DDBJ whole genome shotgun (WGS) entry which is preliminary data.</text>
</comment>
<dbReference type="GO" id="GO:0004252">
    <property type="term" value="F:serine-type endopeptidase activity"/>
    <property type="evidence" value="ECO:0007669"/>
    <property type="project" value="InterPro"/>
</dbReference>
<evidence type="ECO:0000313" key="19">
    <source>
        <dbReference type="Proteomes" id="UP000528457"/>
    </source>
</evidence>
<dbReference type="PROSITE" id="PS50106">
    <property type="entry name" value="PDZ"/>
    <property type="match status" value="2"/>
</dbReference>
<dbReference type="Pfam" id="PF13365">
    <property type="entry name" value="Trypsin_2"/>
    <property type="match status" value="1"/>
</dbReference>
<keyword evidence="9" id="KW-0677">Repeat</keyword>
<evidence type="ECO:0000256" key="3">
    <source>
        <dbReference type="ARBA" id="ARBA00004418"/>
    </source>
</evidence>
<comment type="similarity">
    <text evidence="4">Belongs to the peptidase S1C family.</text>
</comment>
<comment type="function">
    <text evidence="2">Might be efficient in the degradation of transiently denatured and unfolded proteins which accumulate in the periplasm following stress conditions.</text>
</comment>
<evidence type="ECO:0000256" key="14">
    <source>
        <dbReference type="ARBA" id="ARBA00032850"/>
    </source>
</evidence>
<dbReference type="SUPFAM" id="SSF50156">
    <property type="entry name" value="PDZ domain-like"/>
    <property type="match status" value="2"/>
</dbReference>
<feature type="active site" description="Charge relay system" evidence="15">
    <location>
        <position position="214"/>
    </location>
</feature>